<gene>
    <name evidence="1" type="ORF">ENO59_09545</name>
</gene>
<dbReference type="EMBL" id="DSGB01000006">
    <property type="protein sequence ID" value="HER96741.1"/>
    <property type="molecule type" value="Genomic_DNA"/>
</dbReference>
<proteinExistence type="predicted"/>
<reference evidence="1" key="1">
    <citation type="journal article" date="2020" name="mSystems">
        <title>Genome- and Community-Level Interaction Insights into Carbon Utilization and Element Cycling Functions of Hydrothermarchaeota in Hydrothermal Sediment.</title>
        <authorList>
            <person name="Zhou Z."/>
            <person name="Liu Y."/>
            <person name="Xu W."/>
            <person name="Pan J."/>
            <person name="Luo Z.H."/>
            <person name="Li M."/>
        </authorList>
    </citation>
    <scope>NUCLEOTIDE SEQUENCE [LARGE SCALE GENOMIC DNA]</scope>
    <source>
        <strain evidence="1">SpSt-143</strain>
    </source>
</reference>
<organism evidence="1">
    <name type="scientific">Rhodothermus marinus</name>
    <name type="common">Rhodothermus obamensis</name>
    <dbReference type="NCBI Taxonomy" id="29549"/>
    <lineage>
        <taxon>Bacteria</taxon>
        <taxon>Pseudomonadati</taxon>
        <taxon>Rhodothermota</taxon>
        <taxon>Rhodothermia</taxon>
        <taxon>Rhodothermales</taxon>
        <taxon>Rhodothermaceae</taxon>
        <taxon>Rhodothermus</taxon>
    </lineage>
</organism>
<evidence type="ECO:0000313" key="1">
    <source>
        <dbReference type="EMBL" id="HER96741.1"/>
    </source>
</evidence>
<dbReference type="AlphaFoldDB" id="A0A7V2F6T9"/>
<name>A0A7V2F6T9_RHOMR</name>
<accession>A0A7V2F6T9</accession>
<protein>
    <submittedName>
        <fullName evidence="1">Uncharacterized protein</fullName>
    </submittedName>
</protein>
<sequence>MRTTRRRRDSALAKLFTYYVAGQIGEEQWRQLSRLLDARNTTREEREALATFYTDLLRDRPPAELRIPRPKEFRDLMALVHPK</sequence>
<comment type="caution">
    <text evidence="1">The sequence shown here is derived from an EMBL/GenBank/DDBJ whole genome shotgun (WGS) entry which is preliminary data.</text>
</comment>